<keyword evidence="2" id="KW-0812">Transmembrane</keyword>
<comment type="caution">
    <text evidence="3">The sequence shown here is derived from an EMBL/GenBank/DDBJ whole genome shotgun (WGS) entry which is preliminary data.</text>
</comment>
<reference evidence="3 4" key="1">
    <citation type="submission" date="2020-04" db="EMBL/GenBank/DDBJ databases">
        <title>Arthrobacter sp. nov.</title>
        <authorList>
            <person name="Liu S."/>
        </authorList>
    </citation>
    <scope>NUCLEOTIDE SEQUENCE [LARGE SCALE GENOMIC DNA]</scope>
    <source>
        <strain evidence="3 4">E918</strain>
    </source>
</reference>
<dbReference type="EMBL" id="JAAZSQ010000023">
    <property type="protein sequence ID" value="NKX56377.1"/>
    <property type="molecule type" value="Genomic_DNA"/>
</dbReference>
<evidence type="ECO:0000256" key="2">
    <source>
        <dbReference type="SAM" id="Phobius"/>
    </source>
</evidence>
<accession>A0A7X6K741</accession>
<keyword evidence="2" id="KW-1133">Transmembrane helix</keyword>
<feature type="compositionally biased region" description="Gly residues" evidence="1">
    <location>
        <begin position="7"/>
        <end position="16"/>
    </location>
</feature>
<dbReference type="RefSeq" id="WP_168488595.1">
    <property type="nucleotide sequence ID" value="NZ_JAAZSQ010000023.1"/>
</dbReference>
<organism evidence="3 4">
    <name type="scientific">Arthrobacter mobilis</name>
    <dbReference type="NCBI Taxonomy" id="2724944"/>
    <lineage>
        <taxon>Bacteria</taxon>
        <taxon>Bacillati</taxon>
        <taxon>Actinomycetota</taxon>
        <taxon>Actinomycetes</taxon>
        <taxon>Micrococcales</taxon>
        <taxon>Micrococcaceae</taxon>
        <taxon>Arthrobacter</taxon>
    </lineage>
</organism>
<dbReference type="Proteomes" id="UP000544090">
    <property type="component" value="Unassembled WGS sequence"/>
</dbReference>
<sequence length="298" mass="32438">MPATDAGRGGGPGGKTENGKPKVPLWQKPLLWVGAVVLAAAAAALTGWLEPLFTRLIGTASETGEPVTVIISSPEHTWGDVTLPPEVKLSPAELERLGRMNVPDQAAWLQDRGGIIAGNRRFLLTLKGNRQDPVRITGIRDASECSEPRRGTLLRLIPEAGGVVPSIELGISVGETGSGAWTTDARGEQHPFFPQRTITLARGEEEQLLVELWPSVQGQVCRPRLDMTVLEDGREHLQRIPAEGELVPVMRYEDDSVEPEYAAVYLGGRLCPEYVPAAPGWRFNTDFRQTCGLDRQRG</sequence>
<feature type="region of interest" description="Disordered" evidence="1">
    <location>
        <begin position="1"/>
        <end position="22"/>
    </location>
</feature>
<dbReference type="AlphaFoldDB" id="A0A7X6K741"/>
<name>A0A7X6K741_9MICC</name>
<feature type="transmembrane region" description="Helical" evidence="2">
    <location>
        <begin position="30"/>
        <end position="49"/>
    </location>
</feature>
<keyword evidence="2" id="KW-0472">Membrane</keyword>
<evidence type="ECO:0000256" key="1">
    <source>
        <dbReference type="SAM" id="MobiDB-lite"/>
    </source>
</evidence>
<gene>
    <name evidence="3" type="ORF">HGG74_17975</name>
</gene>
<evidence type="ECO:0000313" key="3">
    <source>
        <dbReference type="EMBL" id="NKX56377.1"/>
    </source>
</evidence>
<protein>
    <submittedName>
        <fullName evidence="3">Uncharacterized protein</fullName>
    </submittedName>
</protein>
<proteinExistence type="predicted"/>
<keyword evidence="4" id="KW-1185">Reference proteome</keyword>
<evidence type="ECO:0000313" key="4">
    <source>
        <dbReference type="Proteomes" id="UP000544090"/>
    </source>
</evidence>